<gene>
    <name evidence="2" type="ORF">PYCCODRAFT_301271</name>
</gene>
<dbReference type="EMBL" id="KZ084103">
    <property type="protein sequence ID" value="OSD02745.1"/>
    <property type="molecule type" value="Genomic_DNA"/>
</dbReference>
<organism evidence="2 3">
    <name type="scientific">Trametes coccinea (strain BRFM310)</name>
    <name type="common">Pycnoporus coccineus</name>
    <dbReference type="NCBI Taxonomy" id="1353009"/>
    <lineage>
        <taxon>Eukaryota</taxon>
        <taxon>Fungi</taxon>
        <taxon>Dikarya</taxon>
        <taxon>Basidiomycota</taxon>
        <taxon>Agaricomycotina</taxon>
        <taxon>Agaricomycetes</taxon>
        <taxon>Polyporales</taxon>
        <taxon>Polyporaceae</taxon>
        <taxon>Trametes</taxon>
    </lineage>
</organism>
<proteinExistence type="predicted"/>
<reference evidence="2 3" key="1">
    <citation type="journal article" date="2015" name="Biotechnol. Biofuels">
        <title>Enhanced degradation of softwood versus hardwood by the white-rot fungus Pycnoporus coccineus.</title>
        <authorList>
            <person name="Couturier M."/>
            <person name="Navarro D."/>
            <person name="Chevret D."/>
            <person name="Henrissat B."/>
            <person name="Piumi F."/>
            <person name="Ruiz-Duenas F.J."/>
            <person name="Martinez A.T."/>
            <person name="Grigoriev I.V."/>
            <person name="Riley R."/>
            <person name="Lipzen A."/>
            <person name="Berrin J.G."/>
            <person name="Master E.R."/>
            <person name="Rosso M.N."/>
        </authorList>
    </citation>
    <scope>NUCLEOTIDE SEQUENCE [LARGE SCALE GENOMIC DNA]</scope>
    <source>
        <strain evidence="2 3">BRFM310</strain>
    </source>
</reference>
<keyword evidence="1" id="KW-0472">Membrane</keyword>
<dbReference type="Proteomes" id="UP000193067">
    <property type="component" value="Unassembled WGS sequence"/>
</dbReference>
<name>A0A1Y2INQ6_TRAC3</name>
<sequence>MPSQGGFNLDISGVAGFFGGEATRSAVARAHTLYEGGRWLGWYNQPGSYDIARRYARISNSTLSRALFPGPREGEDLTTLFQLDGTVGPKFTAAQSGLVMLRTGHAARLLMEECKSLTIDEVPGAPYRVATPHFVTIVHLAQAPDSTCTPRRRRGMGLLPAFVPISVSLAGCALCAKWNDWYCFSMILLGVVASGISCLIVGAAILEFQHPRAASGAPPGDGLMTDARGMEAVILKGPENAINPVTRGRFVLNYRSAPADNNISFCSLLLTLQFLTQLLLVPQGTLHGQLLFIGTLVCSWAYNSYVSTWDGESFQRKILVEQILQPEQMKKYKFGTRTMTVVFILLVLSPAPPEALRRLLDDLLPNDTPVWRQWKQDVLSGIAEGFGEDGPRFPFDHGQNGAFEEHEMHLLRVLHGDAFAGCEIYRRYRGLSKDDRSSETSTPRFAPRRVLRRLTTLLEKDDSHTDTVV</sequence>
<keyword evidence="1" id="KW-0812">Transmembrane</keyword>
<dbReference type="STRING" id="1353009.A0A1Y2INQ6"/>
<accession>A0A1Y2INQ6</accession>
<dbReference type="AlphaFoldDB" id="A0A1Y2INQ6"/>
<keyword evidence="1" id="KW-1133">Transmembrane helix</keyword>
<keyword evidence="3" id="KW-1185">Reference proteome</keyword>
<dbReference type="OrthoDB" id="2620322at2759"/>
<evidence type="ECO:0000313" key="2">
    <source>
        <dbReference type="EMBL" id="OSD02745.1"/>
    </source>
</evidence>
<protein>
    <submittedName>
        <fullName evidence="2">Uncharacterized protein</fullName>
    </submittedName>
</protein>
<evidence type="ECO:0000313" key="3">
    <source>
        <dbReference type="Proteomes" id="UP000193067"/>
    </source>
</evidence>
<feature type="transmembrane region" description="Helical" evidence="1">
    <location>
        <begin position="158"/>
        <end position="179"/>
    </location>
</feature>
<feature type="transmembrane region" description="Helical" evidence="1">
    <location>
        <begin position="185"/>
        <end position="206"/>
    </location>
</feature>
<evidence type="ECO:0000256" key="1">
    <source>
        <dbReference type="SAM" id="Phobius"/>
    </source>
</evidence>